<accession>A0A087U550</accession>
<evidence type="ECO:0000313" key="2">
    <source>
        <dbReference type="Proteomes" id="UP000054359"/>
    </source>
</evidence>
<organism evidence="1 2">
    <name type="scientific">Stegodyphus mimosarum</name>
    <name type="common">African social velvet spider</name>
    <dbReference type="NCBI Taxonomy" id="407821"/>
    <lineage>
        <taxon>Eukaryota</taxon>
        <taxon>Metazoa</taxon>
        <taxon>Ecdysozoa</taxon>
        <taxon>Arthropoda</taxon>
        <taxon>Chelicerata</taxon>
        <taxon>Arachnida</taxon>
        <taxon>Araneae</taxon>
        <taxon>Araneomorphae</taxon>
        <taxon>Entelegynae</taxon>
        <taxon>Eresoidea</taxon>
        <taxon>Eresidae</taxon>
        <taxon>Stegodyphus</taxon>
    </lineage>
</organism>
<dbReference type="EMBL" id="KK118223">
    <property type="protein sequence ID" value="KFM72489.1"/>
    <property type="molecule type" value="Genomic_DNA"/>
</dbReference>
<gene>
    <name evidence="1" type="ORF">X975_08690</name>
</gene>
<evidence type="ECO:0000313" key="1">
    <source>
        <dbReference type="EMBL" id="KFM72489.1"/>
    </source>
</evidence>
<feature type="non-terminal residue" evidence="1">
    <location>
        <position position="38"/>
    </location>
</feature>
<name>A0A087U550_STEMI</name>
<proteinExistence type="predicted"/>
<dbReference type="Proteomes" id="UP000054359">
    <property type="component" value="Unassembled WGS sequence"/>
</dbReference>
<reference evidence="1 2" key="1">
    <citation type="submission" date="2013-11" db="EMBL/GenBank/DDBJ databases">
        <title>Genome sequencing of Stegodyphus mimosarum.</title>
        <authorList>
            <person name="Bechsgaard J."/>
        </authorList>
    </citation>
    <scope>NUCLEOTIDE SEQUENCE [LARGE SCALE GENOMIC DNA]</scope>
</reference>
<sequence length="38" mass="4469">MWIQAASSRMILLPIWWPSPLCRRPLEMTTTTTSQNHN</sequence>
<keyword evidence="2" id="KW-1185">Reference proteome</keyword>
<dbReference type="AlphaFoldDB" id="A0A087U550"/>
<protein>
    <submittedName>
        <fullName evidence="1">Uncharacterized protein</fullName>
    </submittedName>
</protein>